<gene>
    <name evidence="1" type="ORF">PQU92_04630</name>
</gene>
<name>A0ABT5HR56_9CAUL</name>
<dbReference type="EMBL" id="JAQQKX010000002">
    <property type="protein sequence ID" value="MDC7682548.1"/>
    <property type="molecule type" value="Genomic_DNA"/>
</dbReference>
<keyword evidence="2" id="KW-1185">Reference proteome</keyword>
<accession>A0ABT5HR56</accession>
<evidence type="ECO:0000313" key="1">
    <source>
        <dbReference type="EMBL" id="MDC7682548.1"/>
    </source>
</evidence>
<comment type="caution">
    <text evidence="1">The sequence shown here is derived from an EMBL/GenBank/DDBJ whole genome shotgun (WGS) entry which is preliminary data.</text>
</comment>
<dbReference type="RefSeq" id="WP_272747033.1">
    <property type="nucleotide sequence ID" value="NZ_JAQQKX010000002.1"/>
</dbReference>
<organism evidence="1 2">
    <name type="scientific">Asticcacaulis aquaticus</name>
    <dbReference type="NCBI Taxonomy" id="2984212"/>
    <lineage>
        <taxon>Bacteria</taxon>
        <taxon>Pseudomonadati</taxon>
        <taxon>Pseudomonadota</taxon>
        <taxon>Alphaproteobacteria</taxon>
        <taxon>Caulobacterales</taxon>
        <taxon>Caulobacteraceae</taxon>
        <taxon>Asticcacaulis</taxon>
    </lineage>
</organism>
<evidence type="ECO:0000313" key="2">
    <source>
        <dbReference type="Proteomes" id="UP001214854"/>
    </source>
</evidence>
<proteinExistence type="predicted"/>
<sequence length="129" mass="14520">MSDNWPNDWGARLIMAADVLKDVTPDEFRIDQPFYDEMTLVLTEYALTDAAYKAAEPNVPYPPQWEQLSAAVNGSTPNELLLHILGWVSQGRWIETPLVRVHEATLLEPALRRLAAHVSALDIVPVKDE</sequence>
<reference evidence="1 2" key="1">
    <citation type="submission" date="2023-01" db="EMBL/GenBank/DDBJ databases">
        <title>Novel species of the genus Asticcacaulis isolated from rivers.</title>
        <authorList>
            <person name="Lu H."/>
        </authorList>
    </citation>
    <scope>NUCLEOTIDE SEQUENCE [LARGE SCALE GENOMIC DNA]</scope>
    <source>
        <strain evidence="1 2">BYS171W</strain>
    </source>
</reference>
<protein>
    <submittedName>
        <fullName evidence="1">Uncharacterized protein</fullName>
    </submittedName>
</protein>
<dbReference type="Proteomes" id="UP001214854">
    <property type="component" value="Unassembled WGS sequence"/>
</dbReference>